<feature type="domain" description="CCHC-type" evidence="3">
    <location>
        <begin position="713"/>
        <end position="728"/>
    </location>
</feature>
<dbReference type="KEGG" id="bpg:Bathy09g02320"/>
<evidence type="ECO:0000259" key="3">
    <source>
        <dbReference type="PROSITE" id="PS50158"/>
    </source>
</evidence>
<feature type="compositionally biased region" description="Basic and acidic residues" evidence="2">
    <location>
        <begin position="137"/>
        <end position="146"/>
    </location>
</feature>
<dbReference type="SUPFAM" id="SSF57756">
    <property type="entry name" value="Retrovirus zinc finger-like domains"/>
    <property type="match status" value="1"/>
</dbReference>
<feature type="compositionally biased region" description="Basic and acidic residues" evidence="2">
    <location>
        <begin position="470"/>
        <end position="488"/>
    </location>
</feature>
<feature type="region of interest" description="Disordered" evidence="2">
    <location>
        <begin position="137"/>
        <end position="180"/>
    </location>
</feature>
<organism evidence="4 5">
    <name type="scientific">Bathycoccus prasinos</name>
    <dbReference type="NCBI Taxonomy" id="41875"/>
    <lineage>
        <taxon>Eukaryota</taxon>
        <taxon>Viridiplantae</taxon>
        <taxon>Chlorophyta</taxon>
        <taxon>Mamiellophyceae</taxon>
        <taxon>Mamiellales</taxon>
        <taxon>Bathycoccaceae</taxon>
        <taxon>Bathycoccus</taxon>
    </lineage>
</organism>
<dbReference type="GO" id="GO:0003676">
    <property type="term" value="F:nucleic acid binding"/>
    <property type="evidence" value="ECO:0007669"/>
    <property type="project" value="InterPro"/>
</dbReference>
<dbReference type="STRING" id="41875.K8F2L5"/>
<evidence type="ECO:0000256" key="1">
    <source>
        <dbReference type="PROSITE-ProRule" id="PRU00047"/>
    </source>
</evidence>
<dbReference type="GeneID" id="19013739"/>
<feature type="region of interest" description="Disordered" evidence="2">
    <location>
        <begin position="415"/>
        <end position="634"/>
    </location>
</feature>
<proteinExistence type="predicted"/>
<dbReference type="InterPro" id="IPR036875">
    <property type="entry name" value="Znf_CCHC_sf"/>
</dbReference>
<sequence>MPPKKKKGPGRPPKKKNKTTTTTPKKKKTSTPEPPSSPLTTNEEFEDEHVGKRIEVEYGTGGTKRWYVGTIISSKPDKNLAMVFYEFDKQLGIIDFPKLKRDTRLVPKASRWTEKMMKVLLTKELKIKNKQDMEKEWMKQEGKRVEESEDEEDDFADEDEDDDDDDDENGGAKNDVPDEVYETLSTDGRWRWPTLNELYETKLVKAGARTGREAFVLTTITFKHAYREEEDGPIAEAGAAMVSVGACVRVKEKNRLVRVDQIDEKKGTFKGVRILTRNECRHEWVGKFIDVCPKQGLKPNEIKSMSDEEANEYEIFVTEDDSGWIDIGDIVEVMNARHHLVQPPKKKSLEDNVFETRVATMKFTNTGASGRRETELEAKVFRTKKVTCLSTFTSDEKTLASERKRVMDSVVALVEEESSAKKKKGATKKTPGASAEKQKKPAATSAKKKEVEVKKVVEGKVARKQSTPEPPREDEKDAVDKNKNKSAEKSPSAVGIITPTTATNGVPPEKKKGIEVIEFIVPEEQKKKQEQTAKKRVRDKQEEEEEQWKQKREKDEKSALAAEASAASVVASETKTPQYKRPLIGQKSTPTPSSAGGGAGFSIPKQNAVAPTPPVVSSFQSATAPPPLPPNPATEKLREAMNQLKAEYANWPNFSFKNGRKSIFLFGPSILSHPFNPQAKACKQCGKVGHFQRDCPSSMKYNRSGGGGGGGMKCYNCNGFGHKSADCPARGIRQQQQHRQRERW</sequence>
<accession>K8F2L5</accession>
<dbReference type="AlphaFoldDB" id="K8F2L5"/>
<dbReference type="PANTHER" id="PTHR13275">
    <property type="entry name" value="YL-1 PROTEIN TRANSCRIPTION FACTOR-LIKE 1"/>
    <property type="match status" value="1"/>
</dbReference>
<dbReference type="EMBL" id="FO082270">
    <property type="protein sequence ID" value="CCO66558.1"/>
    <property type="molecule type" value="Genomic_DNA"/>
</dbReference>
<feature type="compositionally biased region" description="Low complexity" evidence="2">
    <location>
        <begin position="559"/>
        <end position="573"/>
    </location>
</feature>
<protein>
    <recommendedName>
        <fullName evidence="3">CCHC-type domain-containing protein</fullName>
    </recommendedName>
</protein>
<feature type="domain" description="CCHC-type" evidence="3">
    <location>
        <begin position="682"/>
        <end position="697"/>
    </location>
</feature>
<feature type="region of interest" description="Disordered" evidence="2">
    <location>
        <begin position="1"/>
        <end position="46"/>
    </location>
</feature>
<feature type="compositionally biased region" description="Acidic residues" evidence="2">
    <location>
        <begin position="147"/>
        <end position="169"/>
    </location>
</feature>
<dbReference type="SMART" id="SM00343">
    <property type="entry name" value="ZnF_C2HC"/>
    <property type="match status" value="2"/>
</dbReference>
<dbReference type="Gene3D" id="4.10.60.10">
    <property type="entry name" value="Zinc finger, CCHC-type"/>
    <property type="match status" value="1"/>
</dbReference>
<feature type="compositionally biased region" description="Basic and acidic residues" evidence="2">
    <location>
        <begin position="547"/>
        <end position="558"/>
    </location>
</feature>
<dbReference type="PANTHER" id="PTHR13275:SF4">
    <property type="entry name" value="VACUOLAR PROTEIN SORTING-ASSOCIATED PROTEIN 72 HOMOLOG"/>
    <property type="match status" value="1"/>
</dbReference>
<gene>
    <name evidence="4" type="ORF">Bathy09g02320</name>
</gene>
<keyword evidence="1" id="KW-0479">Metal-binding</keyword>
<dbReference type="GO" id="GO:0005634">
    <property type="term" value="C:nucleus"/>
    <property type="evidence" value="ECO:0007669"/>
    <property type="project" value="TreeGrafter"/>
</dbReference>
<evidence type="ECO:0000313" key="5">
    <source>
        <dbReference type="Proteomes" id="UP000198341"/>
    </source>
</evidence>
<keyword evidence="1" id="KW-0862">Zinc</keyword>
<dbReference type="Pfam" id="PF00098">
    <property type="entry name" value="zf-CCHC"/>
    <property type="match status" value="2"/>
</dbReference>
<evidence type="ECO:0000313" key="4">
    <source>
        <dbReference type="EMBL" id="CCO66558.1"/>
    </source>
</evidence>
<dbReference type="InterPro" id="IPR001878">
    <property type="entry name" value="Znf_CCHC"/>
</dbReference>
<keyword evidence="1" id="KW-0863">Zinc-finger</keyword>
<dbReference type="OrthoDB" id="422005at2759"/>
<dbReference type="PROSITE" id="PS50158">
    <property type="entry name" value="ZF_CCHC"/>
    <property type="match status" value="2"/>
</dbReference>
<reference evidence="4 5" key="1">
    <citation type="submission" date="2011-10" db="EMBL/GenBank/DDBJ databases">
        <authorList>
            <person name="Genoscope - CEA"/>
        </authorList>
    </citation>
    <scope>NUCLEOTIDE SEQUENCE [LARGE SCALE GENOMIC DNA]</scope>
    <source>
        <strain evidence="4 5">RCC 1105</strain>
    </source>
</reference>
<dbReference type="RefSeq" id="XP_007510998.1">
    <property type="nucleotide sequence ID" value="XM_007510936.1"/>
</dbReference>
<feature type="compositionally biased region" description="Basic residues" evidence="2">
    <location>
        <begin position="1"/>
        <end position="29"/>
    </location>
</feature>
<dbReference type="GO" id="GO:0008270">
    <property type="term" value="F:zinc ion binding"/>
    <property type="evidence" value="ECO:0007669"/>
    <property type="project" value="UniProtKB-KW"/>
</dbReference>
<evidence type="ECO:0000256" key="2">
    <source>
        <dbReference type="SAM" id="MobiDB-lite"/>
    </source>
</evidence>
<feature type="compositionally biased region" description="Basic and acidic residues" evidence="2">
    <location>
        <begin position="523"/>
        <end position="533"/>
    </location>
</feature>
<feature type="compositionally biased region" description="Basic and acidic residues" evidence="2">
    <location>
        <begin position="447"/>
        <end position="461"/>
    </location>
</feature>
<dbReference type="Proteomes" id="UP000198341">
    <property type="component" value="Chromosome 9"/>
</dbReference>
<name>K8F2L5_9CHLO</name>
<keyword evidence="5" id="KW-1185">Reference proteome</keyword>